<reference evidence="1" key="1">
    <citation type="submission" date="2018-05" db="EMBL/GenBank/DDBJ databases">
        <authorList>
            <person name="Lanie J.A."/>
            <person name="Ng W.-L."/>
            <person name="Kazmierczak K.M."/>
            <person name="Andrzejewski T.M."/>
            <person name="Davidsen T.M."/>
            <person name="Wayne K.J."/>
            <person name="Tettelin H."/>
            <person name="Glass J.I."/>
            <person name="Rusch D."/>
            <person name="Podicherti R."/>
            <person name="Tsui H.-C.T."/>
            <person name="Winkler M.E."/>
        </authorList>
    </citation>
    <scope>NUCLEOTIDE SEQUENCE</scope>
    <source>
        <strain evidence="1">KNB</strain>
    </source>
</reference>
<organism evidence="1">
    <name type="scientific">Candidatus Nitrotoga fabula</name>
    <dbReference type="NCBI Taxonomy" id="2182327"/>
    <lineage>
        <taxon>Bacteria</taxon>
        <taxon>Pseudomonadati</taxon>
        <taxon>Pseudomonadota</taxon>
        <taxon>Betaproteobacteria</taxon>
        <taxon>Nitrosomonadales</taxon>
        <taxon>Gallionellaceae</taxon>
        <taxon>Candidatus Nitrotoga</taxon>
    </lineage>
</organism>
<dbReference type="EMBL" id="LS423452">
    <property type="protein sequence ID" value="SPS05247.1"/>
    <property type="molecule type" value="Genomic_DNA"/>
</dbReference>
<protein>
    <submittedName>
        <fullName evidence="1">Uncharacterized protein</fullName>
    </submittedName>
</protein>
<accession>A0A2X0QUU2</accession>
<dbReference type="AlphaFoldDB" id="A0A2X0QUU2"/>
<gene>
    <name evidence="1" type="ORF">NITFAB_0836</name>
</gene>
<sequence length="47" mass="5518">MKAALLSCHWEFQMTYPGPDQFLWAIRSLSFASLYWMPAPNVWKIAI</sequence>
<name>A0A2X0QUU2_9PROT</name>
<evidence type="ECO:0000313" key="1">
    <source>
        <dbReference type="EMBL" id="SPS05247.1"/>
    </source>
</evidence>
<proteinExistence type="predicted"/>